<dbReference type="GeneID" id="111119741"/>
<dbReference type="Proteomes" id="UP000694844">
    <property type="component" value="Chromosome 1"/>
</dbReference>
<dbReference type="KEGG" id="cvn:111119741"/>
<name>A0A8B8CJ96_CRAVI</name>
<accession>A0A8B8CJ96</accession>
<reference evidence="3" key="1">
    <citation type="submission" date="2024-06" db="UniProtKB">
        <authorList>
            <consortium name="RefSeq"/>
        </authorList>
    </citation>
    <scope>NUCLEOTIDE SEQUENCE [LARGE SCALE GENOMIC DNA]</scope>
</reference>
<keyword evidence="3" id="KW-1185">Reference proteome</keyword>
<evidence type="ECO:0000256" key="2">
    <source>
        <dbReference type="SAM" id="Phobius"/>
    </source>
</evidence>
<evidence type="ECO:0000256" key="1">
    <source>
        <dbReference type="SAM" id="MobiDB-lite"/>
    </source>
</evidence>
<keyword evidence="2" id="KW-0472">Membrane</keyword>
<reference evidence="4" key="2">
    <citation type="submission" date="2025-08" db="UniProtKB">
        <authorList>
            <consortium name="RefSeq"/>
        </authorList>
    </citation>
    <scope>IDENTIFICATION</scope>
    <source>
        <tissue evidence="4">Whole sample</tissue>
    </source>
</reference>
<sequence>MAAIVAGNTEIGLRRVGSTVIIPQDPRAKLMFYLNCIRQVLSLDDNNLDRLCDYRNYHLLTSAEIDALILLCLLLNPEKLKDKCIFEDEELCGDLLTQFYELTAVQNRFLVTDTVLLGSQQSHVKKIMTYKRPFLLNYYLHPIAVLLNRSESQGSGNRQPIRTQPAISYPQQSRPTAIVTQPTPRTTTTYSNYTSVSSDKCHEKTCLNLCITLFCPLWIFVWCCMGLLKKLPENVYDQMGTEA</sequence>
<gene>
    <name evidence="4" type="primary">LOC111119741</name>
</gene>
<proteinExistence type="predicted"/>
<organism evidence="3 4">
    <name type="scientific">Crassostrea virginica</name>
    <name type="common">Eastern oyster</name>
    <dbReference type="NCBI Taxonomy" id="6565"/>
    <lineage>
        <taxon>Eukaryota</taxon>
        <taxon>Metazoa</taxon>
        <taxon>Spiralia</taxon>
        <taxon>Lophotrochozoa</taxon>
        <taxon>Mollusca</taxon>
        <taxon>Bivalvia</taxon>
        <taxon>Autobranchia</taxon>
        <taxon>Pteriomorphia</taxon>
        <taxon>Ostreida</taxon>
        <taxon>Ostreoidea</taxon>
        <taxon>Ostreidae</taxon>
        <taxon>Crassostrea</taxon>
    </lineage>
</organism>
<feature type="transmembrane region" description="Helical" evidence="2">
    <location>
        <begin position="206"/>
        <end position="228"/>
    </location>
</feature>
<feature type="region of interest" description="Disordered" evidence="1">
    <location>
        <begin position="151"/>
        <end position="184"/>
    </location>
</feature>
<keyword evidence="2" id="KW-0812">Transmembrane</keyword>
<evidence type="ECO:0000313" key="4">
    <source>
        <dbReference type="RefSeq" id="XP_022315907.1"/>
    </source>
</evidence>
<dbReference type="AlphaFoldDB" id="A0A8B8CJ96"/>
<feature type="compositionally biased region" description="Polar residues" evidence="1">
    <location>
        <begin position="151"/>
        <end position="175"/>
    </location>
</feature>
<protein>
    <submittedName>
        <fullName evidence="4">Uncharacterized protein LOC111119741 isoform X1</fullName>
    </submittedName>
</protein>
<dbReference type="OrthoDB" id="661148at2759"/>
<keyword evidence="2" id="KW-1133">Transmembrane helix</keyword>
<dbReference type="RefSeq" id="XP_022315907.1">
    <property type="nucleotide sequence ID" value="XM_022460199.1"/>
</dbReference>
<evidence type="ECO:0000313" key="3">
    <source>
        <dbReference type="Proteomes" id="UP000694844"/>
    </source>
</evidence>